<protein>
    <submittedName>
        <fullName evidence="5">Iron complex transport system ATP-binding protein</fullName>
    </submittedName>
</protein>
<dbReference type="AlphaFoldDB" id="A0A543NZT1"/>
<organism evidence="5 6">
    <name type="scientific">Blastococcus colisei</name>
    <dbReference type="NCBI Taxonomy" id="1564162"/>
    <lineage>
        <taxon>Bacteria</taxon>
        <taxon>Bacillati</taxon>
        <taxon>Actinomycetota</taxon>
        <taxon>Actinomycetes</taxon>
        <taxon>Geodermatophilales</taxon>
        <taxon>Geodermatophilaceae</taxon>
        <taxon>Blastococcus</taxon>
    </lineage>
</organism>
<dbReference type="CDD" id="cd03214">
    <property type="entry name" value="ABC_Iron-Siderophores_B12_Hemin"/>
    <property type="match status" value="1"/>
</dbReference>
<keyword evidence="1" id="KW-0813">Transport</keyword>
<evidence type="ECO:0000313" key="6">
    <source>
        <dbReference type="Proteomes" id="UP000319865"/>
    </source>
</evidence>
<keyword evidence="2" id="KW-0547">Nucleotide-binding</keyword>
<keyword evidence="3 5" id="KW-0067">ATP-binding</keyword>
<dbReference type="FunFam" id="3.40.50.300:FF:000134">
    <property type="entry name" value="Iron-enterobactin ABC transporter ATP-binding protein"/>
    <property type="match status" value="1"/>
</dbReference>
<evidence type="ECO:0000259" key="4">
    <source>
        <dbReference type="PROSITE" id="PS50893"/>
    </source>
</evidence>
<keyword evidence="6" id="KW-1185">Reference proteome</keyword>
<reference evidence="5 6" key="1">
    <citation type="submission" date="2019-06" db="EMBL/GenBank/DDBJ databases">
        <title>Sequencing the genomes of 1000 actinobacteria strains.</title>
        <authorList>
            <person name="Klenk H.-P."/>
        </authorList>
    </citation>
    <scope>NUCLEOTIDE SEQUENCE [LARGE SCALE GENOMIC DNA]</scope>
    <source>
        <strain evidence="5 6">DSM 46837</strain>
    </source>
</reference>
<dbReference type="InterPro" id="IPR017871">
    <property type="entry name" value="ABC_transporter-like_CS"/>
</dbReference>
<evidence type="ECO:0000256" key="1">
    <source>
        <dbReference type="ARBA" id="ARBA00022448"/>
    </source>
</evidence>
<feature type="domain" description="ABC transporter" evidence="4">
    <location>
        <begin position="19"/>
        <end position="254"/>
    </location>
</feature>
<evidence type="ECO:0000256" key="3">
    <source>
        <dbReference type="ARBA" id="ARBA00022840"/>
    </source>
</evidence>
<evidence type="ECO:0000256" key="2">
    <source>
        <dbReference type="ARBA" id="ARBA00022741"/>
    </source>
</evidence>
<dbReference type="Pfam" id="PF00005">
    <property type="entry name" value="ABC_tran"/>
    <property type="match status" value="1"/>
</dbReference>
<dbReference type="EMBL" id="VFQE01000002">
    <property type="protein sequence ID" value="TQN37359.1"/>
    <property type="molecule type" value="Genomic_DNA"/>
</dbReference>
<accession>A0A543NZT1</accession>
<dbReference type="GO" id="GO:0016887">
    <property type="term" value="F:ATP hydrolysis activity"/>
    <property type="evidence" value="ECO:0007669"/>
    <property type="project" value="InterPro"/>
</dbReference>
<name>A0A543NZT1_9ACTN</name>
<dbReference type="InterPro" id="IPR003593">
    <property type="entry name" value="AAA+_ATPase"/>
</dbReference>
<proteinExistence type="predicted"/>
<dbReference type="PANTHER" id="PTHR42794">
    <property type="entry name" value="HEMIN IMPORT ATP-BINDING PROTEIN HMUV"/>
    <property type="match status" value="1"/>
</dbReference>
<gene>
    <name evidence="5" type="ORF">FHU33_4006</name>
</gene>
<sequence>MSPRMPGHPAPPAGGGARVEVVGLSAGYGRTRVLDSVRLTVEPGGWLAVIGPNGSGKSTLLRSVLGFHPHDGQVRIDGVPTTGMPRRERARSMAYAPQTPVLPEGVTARDYVTLGRTPHRPLLAAPRGVDRQVVADVMDRLGLAPMADRQLTTLSGGEQQRAVLARALAQQPRVLLLDEPTAALDLGHAQQVLDLVDRLRRQDGLTVVSTLHDLTLAGQYADRLALLSDGRVAAQGAPAEVLTAQALSTHYGARAEVVHGPSGPAVLPVRSAD</sequence>
<dbReference type="GO" id="GO:0005524">
    <property type="term" value="F:ATP binding"/>
    <property type="evidence" value="ECO:0007669"/>
    <property type="project" value="UniProtKB-KW"/>
</dbReference>
<evidence type="ECO:0000313" key="5">
    <source>
        <dbReference type="EMBL" id="TQN37359.1"/>
    </source>
</evidence>
<dbReference type="PROSITE" id="PS00211">
    <property type="entry name" value="ABC_TRANSPORTER_1"/>
    <property type="match status" value="1"/>
</dbReference>
<dbReference type="Proteomes" id="UP000319865">
    <property type="component" value="Unassembled WGS sequence"/>
</dbReference>
<comment type="caution">
    <text evidence="5">The sequence shown here is derived from an EMBL/GenBank/DDBJ whole genome shotgun (WGS) entry which is preliminary data.</text>
</comment>
<dbReference type="PROSITE" id="PS50893">
    <property type="entry name" value="ABC_TRANSPORTER_2"/>
    <property type="match status" value="1"/>
</dbReference>
<dbReference type="SUPFAM" id="SSF52540">
    <property type="entry name" value="P-loop containing nucleoside triphosphate hydrolases"/>
    <property type="match status" value="1"/>
</dbReference>
<dbReference type="InterPro" id="IPR003439">
    <property type="entry name" value="ABC_transporter-like_ATP-bd"/>
</dbReference>
<dbReference type="PANTHER" id="PTHR42794:SF2">
    <property type="entry name" value="ABC TRANSPORTER ATP-BINDING PROTEIN"/>
    <property type="match status" value="1"/>
</dbReference>
<dbReference type="SMART" id="SM00382">
    <property type="entry name" value="AAA"/>
    <property type="match status" value="1"/>
</dbReference>
<dbReference type="Gene3D" id="3.40.50.300">
    <property type="entry name" value="P-loop containing nucleotide triphosphate hydrolases"/>
    <property type="match status" value="1"/>
</dbReference>
<dbReference type="InterPro" id="IPR027417">
    <property type="entry name" value="P-loop_NTPase"/>
</dbReference>